<dbReference type="GO" id="GO:0046983">
    <property type="term" value="F:protein dimerization activity"/>
    <property type="evidence" value="ECO:0007669"/>
    <property type="project" value="InterPro"/>
</dbReference>
<proteinExistence type="inferred from homology"/>
<feature type="compositionally biased region" description="Basic and acidic residues" evidence="7">
    <location>
        <begin position="526"/>
        <end position="540"/>
    </location>
</feature>
<dbReference type="Pfam" id="PF00010">
    <property type="entry name" value="HLH"/>
    <property type="match status" value="1"/>
</dbReference>
<evidence type="ECO:0000256" key="6">
    <source>
        <dbReference type="ARBA" id="ARBA00023242"/>
    </source>
</evidence>
<dbReference type="InterPro" id="IPR036638">
    <property type="entry name" value="HLH_DNA-bd_sf"/>
</dbReference>
<dbReference type="GO" id="GO:0005634">
    <property type="term" value="C:nucleus"/>
    <property type="evidence" value="ECO:0007669"/>
    <property type="project" value="UniProtKB-SubCell"/>
</dbReference>
<keyword evidence="3" id="KW-0805">Transcription regulation</keyword>
<dbReference type="PANTHER" id="PTHR46266:SF3">
    <property type="entry name" value="TRANSCRIPTION FACTOR EGL1"/>
    <property type="match status" value="1"/>
</dbReference>
<dbReference type="InterPro" id="IPR054502">
    <property type="entry name" value="bHLH-TF_ACT-like_plant"/>
</dbReference>
<gene>
    <name evidence="9" type="ORF">COCNU_10G008650</name>
</gene>
<keyword evidence="10" id="KW-1185">Reference proteome</keyword>
<comment type="subcellular location">
    <subcellularLocation>
        <location evidence="1">Nucleus</location>
    </subcellularLocation>
</comment>
<feature type="compositionally biased region" description="Basic and acidic residues" evidence="7">
    <location>
        <begin position="442"/>
        <end position="457"/>
    </location>
</feature>
<dbReference type="Pfam" id="PF14215">
    <property type="entry name" value="bHLH-MYC_N"/>
    <property type="match status" value="1"/>
</dbReference>
<feature type="region of interest" description="Disordered" evidence="7">
    <location>
        <begin position="439"/>
        <end position="468"/>
    </location>
</feature>
<reference evidence="9" key="1">
    <citation type="journal article" date="2017" name="Gigascience">
        <title>The genome draft of coconut (Cocos nucifera).</title>
        <authorList>
            <person name="Xiao Y."/>
            <person name="Xu P."/>
            <person name="Fan H."/>
            <person name="Baudouin L."/>
            <person name="Xia W."/>
            <person name="Bocs S."/>
            <person name="Xu J."/>
            <person name="Li Q."/>
            <person name="Guo A."/>
            <person name="Zhou L."/>
            <person name="Li J."/>
            <person name="Wu Y."/>
            <person name="Ma Z."/>
            <person name="Armero A."/>
            <person name="Issali A.E."/>
            <person name="Liu N."/>
            <person name="Peng M."/>
            <person name="Yang Y."/>
        </authorList>
    </citation>
    <scope>NUCLEOTIDE SEQUENCE</scope>
    <source>
        <tissue evidence="9">Spear leaf of Hainan Tall coconut</tissue>
    </source>
</reference>
<dbReference type="OrthoDB" id="690068at2759"/>
<dbReference type="AlphaFoldDB" id="A0A8K0IM21"/>
<evidence type="ECO:0000256" key="1">
    <source>
        <dbReference type="ARBA" id="ARBA00004123"/>
    </source>
</evidence>
<dbReference type="Pfam" id="PF22754">
    <property type="entry name" value="bHLH-TF_ACT-like_plant"/>
    <property type="match status" value="1"/>
</dbReference>
<feature type="region of interest" description="Disordered" evidence="7">
    <location>
        <begin position="518"/>
        <end position="551"/>
    </location>
</feature>
<evidence type="ECO:0000256" key="2">
    <source>
        <dbReference type="ARBA" id="ARBA00005510"/>
    </source>
</evidence>
<reference evidence="9" key="2">
    <citation type="submission" date="2019-07" db="EMBL/GenBank/DDBJ databases">
        <authorList>
            <person name="Yang Y."/>
            <person name="Bocs S."/>
            <person name="Baudouin L."/>
        </authorList>
    </citation>
    <scope>NUCLEOTIDE SEQUENCE</scope>
    <source>
        <tissue evidence="9">Spear leaf of Hainan Tall coconut</tissue>
    </source>
</reference>
<evidence type="ECO:0000259" key="8">
    <source>
        <dbReference type="PROSITE" id="PS50888"/>
    </source>
</evidence>
<dbReference type="Proteomes" id="UP000797356">
    <property type="component" value="Chromosome 10"/>
</dbReference>
<dbReference type="PROSITE" id="PS50888">
    <property type="entry name" value="BHLH"/>
    <property type="match status" value="1"/>
</dbReference>
<accession>A0A8K0IM21</accession>
<feature type="domain" description="BHLH" evidence="8">
    <location>
        <begin position="459"/>
        <end position="508"/>
    </location>
</feature>
<sequence>MAAGAGNPEELPKKHLRKQLAATVRNIQWSYAIFWSISTRQQGVLAWSDGYYNGDIKTRKTTQPLEFKADQIALQRSEQLRELYESLLAGDNEQQSTRPSASLSPEDLTGTEWLPGKALASNQQIWLSNAQFADSKLFSRSLLAKTVVCIPFMGGVLELGTTELVLEDPALLQQITTSFWDLPISVCSEQSISSPPLAEKDEDILCPNLDHEIVDTMVLEDHHLMADCLAPLESGPAAIPFGIHSYAHDEENDLIQDKAEEPHTNICEELKIGSSDDSSNECCANQQANDSFTIEGLNGTSQAQNGQLMNDEISNSLHGSLNSNDCISQSFVNPQRFLSCPAGERIKNHVLDSLQEGDYMKLISLDLDGEESHYIKTLAAILMNSKQLTEIPCFPSGSRESSFVVWRRSLNTPKPLSTISQRLLKKILVDTVWMHGGWPLKPQEEDGPHNKVGKSEGDDANASHVLSERRRREKLNEKFLVLRSLVPFVNKVDKASILGDTIEYLKELERRVEELESCRGLGDPEPSGRRMHPDIAERTSDNYGNKKIANGTKPCANKRKAHDIDEAGVEHHCVLSKDGPADVIVTVIEKEVLLELLCPWRECLLLEIIDAISNLHLDPLSVQSSTVDNNLAVTIKAKFKGSVVASPGMIKRTLQRVVELAIIISMQHSSKLLWL</sequence>
<protein>
    <submittedName>
        <fullName evidence="9">Anthocyanin regulatory Lc protein</fullName>
    </submittedName>
</protein>
<dbReference type="SMART" id="SM00353">
    <property type="entry name" value="HLH"/>
    <property type="match status" value="1"/>
</dbReference>
<keyword evidence="5" id="KW-0804">Transcription</keyword>
<comment type="caution">
    <text evidence="9">The sequence shown here is derived from an EMBL/GenBank/DDBJ whole genome shotgun (WGS) entry which is preliminary data.</text>
</comment>
<dbReference type="InterPro" id="IPR025610">
    <property type="entry name" value="MYC/MYB_N"/>
</dbReference>
<dbReference type="SUPFAM" id="SSF47459">
    <property type="entry name" value="HLH, helix-loop-helix DNA-binding domain"/>
    <property type="match status" value="1"/>
</dbReference>
<dbReference type="InterPro" id="IPR011598">
    <property type="entry name" value="bHLH_dom"/>
</dbReference>
<organism evidence="9 10">
    <name type="scientific">Cocos nucifera</name>
    <name type="common">Coconut palm</name>
    <dbReference type="NCBI Taxonomy" id="13894"/>
    <lineage>
        <taxon>Eukaryota</taxon>
        <taxon>Viridiplantae</taxon>
        <taxon>Streptophyta</taxon>
        <taxon>Embryophyta</taxon>
        <taxon>Tracheophyta</taxon>
        <taxon>Spermatophyta</taxon>
        <taxon>Magnoliopsida</taxon>
        <taxon>Liliopsida</taxon>
        <taxon>Arecaceae</taxon>
        <taxon>Arecoideae</taxon>
        <taxon>Cocoseae</taxon>
        <taxon>Attaleinae</taxon>
        <taxon>Cocos</taxon>
    </lineage>
</organism>
<evidence type="ECO:0000256" key="5">
    <source>
        <dbReference type="ARBA" id="ARBA00023163"/>
    </source>
</evidence>
<evidence type="ECO:0000313" key="9">
    <source>
        <dbReference type="EMBL" id="KAG1362646.1"/>
    </source>
</evidence>
<keyword evidence="4" id="KW-0010">Activator</keyword>
<name>A0A8K0IM21_COCNU</name>
<evidence type="ECO:0000256" key="4">
    <source>
        <dbReference type="ARBA" id="ARBA00023159"/>
    </source>
</evidence>
<dbReference type="EMBL" id="CM017881">
    <property type="protein sequence ID" value="KAG1362646.1"/>
    <property type="molecule type" value="Genomic_DNA"/>
</dbReference>
<keyword evidence="6" id="KW-0539">Nucleus</keyword>
<evidence type="ECO:0000256" key="3">
    <source>
        <dbReference type="ARBA" id="ARBA00023015"/>
    </source>
</evidence>
<dbReference type="PANTHER" id="PTHR46266">
    <property type="entry name" value="TRANSCRIPTION FACTOR TT8"/>
    <property type="match status" value="1"/>
</dbReference>
<evidence type="ECO:0000256" key="7">
    <source>
        <dbReference type="SAM" id="MobiDB-lite"/>
    </source>
</evidence>
<evidence type="ECO:0000313" key="10">
    <source>
        <dbReference type="Proteomes" id="UP000797356"/>
    </source>
</evidence>
<dbReference type="Gene3D" id="4.10.280.10">
    <property type="entry name" value="Helix-loop-helix DNA-binding domain"/>
    <property type="match status" value="1"/>
</dbReference>
<comment type="similarity">
    <text evidence="2">Belongs to the bHLH protein family.</text>
</comment>